<proteinExistence type="predicted"/>
<name>A0A1M5L7G9_9FLAO</name>
<evidence type="ECO:0000313" key="2">
    <source>
        <dbReference type="EMBL" id="SHG60353.1"/>
    </source>
</evidence>
<evidence type="ECO:0000256" key="1">
    <source>
        <dbReference type="SAM" id="SignalP"/>
    </source>
</evidence>
<keyword evidence="1" id="KW-0732">Signal</keyword>
<dbReference type="OrthoDB" id="9808753at2"/>
<accession>A0A1M5L7G9</accession>
<dbReference type="RefSeq" id="WP_073415447.1">
    <property type="nucleotide sequence ID" value="NZ_FQWC01000003.1"/>
</dbReference>
<gene>
    <name evidence="2" type="ORF">SAMN05443663_103280</name>
</gene>
<reference evidence="3" key="1">
    <citation type="submission" date="2016-11" db="EMBL/GenBank/DDBJ databases">
        <authorList>
            <person name="Varghese N."/>
            <person name="Submissions S."/>
        </authorList>
    </citation>
    <scope>NUCLEOTIDE SEQUENCE [LARGE SCALE GENOMIC DNA]</scope>
    <source>
        <strain evidence="3">DSM 17963</strain>
    </source>
</reference>
<dbReference type="Proteomes" id="UP000184071">
    <property type="component" value="Unassembled WGS sequence"/>
</dbReference>
<dbReference type="AlphaFoldDB" id="A0A1M5L7G9"/>
<sequence>MKKLNLIQRVVVVFIFFTSTIHSQATLPIVGFNDAYNYTIGHYSVTGSSGLDIHWYGGIRFGDWSSRSVMQITNGKVGIGTTTPTERLTVAGNISSREVKVTVDAGADFVFEKDYNLKSLESLDKFIKENKHLPEIASAQEMQNDGINLSKMNIKLLQKIEELTLYIIEQNKKIEDLQNRLIKIESPSN</sequence>
<keyword evidence="3" id="KW-1185">Reference proteome</keyword>
<feature type="signal peptide" evidence="1">
    <location>
        <begin position="1"/>
        <end position="25"/>
    </location>
</feature>
<organism evidence="2 3">
    <name type="scientific">Flavobacterium defluvii</name>
    <dbReference type="NCBI Taxonomy" id="370979"/>
    <lineage>
        <taxon>Bacteria</taxon>
        <taxon>Pseudomonadati</taxon>
        <taxon>Bacteroidota</taxon>
        <taxon>Flavobacteriia</taxon>
        <taxon>Flavobacteriales</taxon>
        <taxon>Flavobacteriaceae</taxon>
        <taxon>Flavobacterium</taxon>
    </lineage>
</organism>
<evidence type="ECO:0000313" key="3">
    <source>
        <dbReference type="Proteomes" id="UP000184071"/>
    </source>
</evidence>
<protein>
    <submittedName>
        <fullName evidence="2">Uncharacterized protein</fullName>
    </submittedName>
</protein>
<dbReference type="STRING" id="370979.SAMN05443663_103280"/>
<dbReference type="EMBL" id="FQWC01000003">
    <property type="protein sequence ID" value="SHG60353.1"/>
    <property type="molecule type" value="Genomic_DNA"/>
</dbReference>
<feature type="chain" id="PRO_5012861309" evidence="1">
    <location>
        <begin position="26"/>
        <end position="189"/>
    </location>
</feature>